<dbReference type="GO" id="GO:0032259">
    <property type="term" value="P:methylation"/>
    <property type="evidence" value="ECO:0007669"/>
    <property type="project" value="UniProtKB-KW"/>
</dbReference>
<dbReference type="NCBIfam" id="TIGR00675">
    <property type="entry name" value="dcm"/>
    <property type="match status" value="1"/>
</dbReference>
<dbReference type="PANTHER" id="PTHR10629">
    <property type="entry name" value="CYTOSINE-SPECIFIC METHYLTRANSFERASE"/>
    <property type="match status" value="1"/>
</dbReference>
<keyword evidence="9" id="KW-1185">Reference proteome</keyword>
<dbReference type="Gene3D" id="3.40.50.150">
    <property type="entry name" value="Vaccinia Virus protein VP39"/>
    <property type="match status" value="1"/>
</dbReference>
<gene>
    <name evidence="8" type="ORF">OSCT_0552</name>
</gene>
<dbReference type="InterPro" id="IPR031303">
    <property type="entry name" value="C5_meth_CS"/>
</dbReference>
<dbReference type="PRINTS" id="PR00105">
    <property type="entry name" value="C5METTRFRASE"/>
</dbReference>
<dbReference type="PROSITE" id="PS00095">
    <property type="entry name" value="C5_MTASE_2"/>
    <property type="match status" value="1"/>
</dbReference>
<keyword evidence="4 6" id="KW-0949">S-adenosyl-L-methionine</keyword>
<accession>E1IB51</accession>
<dbReference type="eggNOG" id="COG0270">
    <property type="taxonomic scope" value="Bacteria"/>
</dbReference>
<evidence type="ECO:0000256" key="4">
    <source>
        <dbReference type="ARBA" id="ARBA00022691"/>
    </source>
</evidence>
<dbReference type="SUPFAM" id="SSF53335">
    <property type="entry name" value="S-adenosyl-L-methionine-dependent methyltransferases"/>
    <property type="match status" value="1"/>
</dbReference>
<sequence>MITVDTYTPNIPRDDQGRYRSQRLPSMRGENVCLTAKLDDLGNQERWRQHLDNPNTLITLDLFCGAGGMSLGFESGNFFVAAGIDAEPAAVMTHKYNFLSKGIACDIREISDPRELLATLGLPRVDVIIGGPPCQGFARIGKGKIRSIELESHYEEVLNSLYKEFMRFVEILQPLAFVMENVPDMARYQNGEVLNRIRNKCTKYTIEWRILNAVDYGVPQRRQRLFIQGNRLGQNIRWPKIETTNRFVTVRDAISDLPNRTPPSLEEILPYQPQHSLTEYQKKMREGLHEDHKDKIFAHIIRQVREDDKLIFSILREGQKYRDIPTELQRYRTDIFDDKYWRLIYDQPSWTVTAHIRKDAYRYIHPEYSRTLSIREFARLQSFPDRFLFAGPRTERLRQIGNAVPPLLAQAIAIELHQQLATHQKNSKYIQRNKSITD</sequence>
<dbReference type="GO" id="GO:0003886">
    <property type="term" value="F:DNA (cytosine-5-)-methyltransferase activity"/>
    <property type="evidence" value="ECO:0007669"/>
    <property type="project" value="UniProtKB-EC"/>
</dbReference>
<comment type="similarity">
    <text evidence="6 7">Belongs to the class I-like SAM-binding methyltransferase superfamily. C5-methyltransferase family.</text>
</comment>
<evidence type="ECO:0000256" key="6">
    <source>
        <dbReference type="PROSITE-ProRule" id="PRU01016"/>
    </source>
</evidence>
<dbReference type="Pfam" id="PF00145">
    <property type="entry name" value="DNA_methylase"/>
    <property type="match status" value="1"/>
</dbReference>
<organism evidence="8 9">
    <name type="scientific">Oscillochloris trichoides DG-6</name>
    <dbReference type="NCBI Taxonomy" id="765420"/>
    <lineage>
        <taxon>Bacteria</taxon>
        <taxon>Bacillati</taxon>
        <taxon>Chloroflexota</taxon>
        <taxon>Chloroflexia</taxon>
        <taxon>Chloroflexales</taxon>
        <taxon>Chloroflexineae</taxon>
        <taxon>Oscillochloridaceae</taxon>
        <taxon>Oscillochloris</taxon>
    </lineage>
</organism>
<protein>
    <recommendedName>
        <fullName evidence="1">DNA (cytosine-5-)-methyltransferase</fullName>
        <ecNumber evidence="1">2.1.1.37</ecNumber>
    </recommendedName>
</protein>
<proteinExistence type="inferred from homology"/>
<dbReference type="AlphaFoldDB" id="E1IB51"/>
<feature type="active site" evidence="6">
    <location>
        <position position="134"/>
    </location>
</feature>
<evidence type="ECO:0000313" key="8">
    <source>
        <dbReference type="EMBL" id="EFO81536.1"/>
    </source>
</evidence>
<dbReference type="EC" id="2.1.1.37" evidence="1"/>
<dbReference type="EMBL" id="ADVR01000010">
    <property type="protein sequence ID" value="EFO81536.1"/>
    <property type="molecule type" value="Genomic_DNA"/>
</dbReference>
<dbReference type="REBASE" id="29504">
    <property type="entry name" value="M.OtrDG6ORF552P"/>
</dbReference>
<evidence type="ECO:0000256" key="2">
    <source>
        <dbReference type="ARBA" id="ARBA00022603"/>
    </source>
</evidence>
<evidence type="ECO:0000313" key="9">
    <source>
        <dbReference type="Proteomes" id="UP000054010"/>
    </source>
</evidence>
<dbReference type="InterPro" id="IPR029063">
    <property type="entry name" value="SAM-dependent_MTases_sf"/>
</dbReference>
<reference evidence="8 9" key="1">
    <citation type="journal article" date="2011" name="J. Bacteriol.">
        <title>Draft genome sequence of the anoxygenic filamentous phototrophic bacterium Oscillochloris trichoides subsp. DG-6.</title>
        <authorList>
            <person name="Kuznetsov B.B."/>
            <person name="Ivanovsky R.N."/>
            <person name="Keppen O.I."/>
            <person name="Sukhacheva M.V."/>
            <person name="Bumazhkin B.K."/>
            <person name="Patutina E.O."/>
            <person name="Beletsky A.V."/>
            <person name="Mardanov A.V."/>
            <person name="Baslerov R.V."/>
            <person name="Panteleeva A.N."/>
            <person name="Kolganova T.V."/>
            <person name="Ravin N.V."/>
            <person name="Skryabin K.G."/>
        </authorList>
    </citation>
    <scope>NUCLEOTIDE SEQUENCE [LARGE SCALE GENOMIC DNA]</scope>
    <source>
        <strain evidence="8 9">DG-6</strain>
    </source>
</reference>
<dbReference type="InterPro" id="IPR050390">
    <property type="entry name" value="C5-Methyltransferase"/>
</dbReference>
<dbReference type="PROSITE" id="PS51679">
    <property type="entry name" value="SAM_MT_C5"/>
    <property type="match status" value="1"/>
</dbReference>
<name>E1IB51_9CHLR</name>
<evidence type="ECO:0000256" key="5">
    <source>
        <dbReference type="ARBA" id="ARBA00022747"/>
    </source>
</evidence>
<keyword evidence="3 6" id="KW-0808">Transferase</keyword>
<dbReference type="Gene3D" id="3.90.120.10">
    <property type="entry name" value="DNA Methylase, subunit A, domain 2"/>
    <property type="match status" value="1"/>
</dbReference>
<keyword evidence="5" id="KW-0680">Restriction system</keyword>
<dbReference type="STRING" id="765420.OSCT_0552"/>
<dbReference type="GO" id="GO:0044027">
    <property type="term" value="P:negative regulation of gene expression via chromosomal CpG island methylation"/>
    <property type="evidence" value="ECO:0007669"/>
    <property type="project" value="TreeGrafter"/>
</dbReference>
<keyword evidence="2 6" id="KW-0489">Methyltransferase</keyword>
<dbReference type="Proteomes" id="UP000054010">
    <property type="component" value="Unassembled WGS sequence"/>
</dbReference>
<dbReference type="HOGENOM" id="CLU_006958_2_4_0"/>
<evidence type="ECO:0000256" key="1">
    <source>
        <dbReference type="ARBA" id="ARBA00011975"/>
    </source>
</evidence>
<dbReference type="PANTHER" id="PTHR10629:SF52">
    <property type="entry name" value="DNA (CYTOSINE-5)-METHYLTRANSFERASE 1"/>
    <property type="match status" value="1"/>
</dbReference>
<comment type="caution">
    <text evidence="8">The sequence shown here is derived from an EMBL/GenBank/DDBJ whole genome shotgun (WGS) entry which is preliminary data.</text>
</comment>
<dbReference type="GO" id="GO:0009307">
    <property type="term" value="P:DNA restriction-modification system"/>
    <property type="evidence" value="ECO:0007669"/>
    <property type="project" value="UniProtKB-KW"/>
</dbReference>
<evidence type="ECO:0000256" key="7">
    <source>
        <dbReference type="RuleBase" id="RU000416"/>
    </source>
</evidence>
<evidence type="ECO:0000256" key="3">
    <source>
        <dbReference type="ARBA" id="ARBA00022679"/>
    </source>
</evidence>
<dbReference type="GO" id="GO:0003677">
    <property type="term" value="F:DNA binding"/>
    <property type="evidence" value="ECO:0007669"/>
    <property type="project" value="TreeGrafter"/>
</dbReference>
<dbReference type="InterPro" id="IPR001525">
    <property type="entry name" value="C5_MeTfrase"/>
</dbReference>